<keyword evidence="4" id="KW-1185">Reference proteome</keyword>
<gene>
    <name evidence="3" type="ORF">IPV69_01590</name>
</gene>
<dbReference type="InterPro" id="IPR046450">
    <property type="entry name" value="PA_dom_sf"/>
</dbReference>
<dbReference type="InterPro" id="IPR001478">
    <property type="entry name" value="PDZ"/>
</dbReference>
<dbReference type="InterPro" id="IPR036034">
    <property type="entry name" value="PDZ_sf"/>
</dbReference>
<dbReference type="SUPFAM" id="SSF53187">
    <property type="entry name" value="Zn-dependent exopeptidases"/>
    <property type="match status" value="1"/>
</dbReference>
<dbReference type="GO" id="GO:0006508">
    <property type="term" value="P:proteolysis"/>
    <property type="evidence" value="ECO:0007669"/>
    <property type="project" value="InterPro"/>
</dbReference>
<evidence type="ECO:0000313" key="3">
    <source>
        <dbReference type="EMBL" id="QOV90092.1"/>
    </source>
</evidence>
<dbReference type="Gene3D" id="2.30.42.10">
    <property type="match status" value="1"/>
</dbReference>
<dbReference type="InterPro" id="IPR045175">
    <property type="entry name" value="M28_fam"/>
</dbReference>
<dbReference type="KEGG" id="hbs:IPV69_01590"/>
<dbReference type="Pfam" id="PF04389">
    <property type="entry name" value="Peptidase_M28"/>
    <property type="match status" value="1"/>
</dbReference>
<dbReference type="PANTHER" id="PTHR12147:SF26">
    <property type="entry name" value="PEPTIDASE M28 DOMAIN-CONTAINING PROTEIN"/>
    <property type="match status" value="1"/>
</dbReference>
<evidence type="ECO:0000259" key="2">
    <source>
        <dbReference type="PROSITE" id="PS50106"/>
    </source>
</evidence>
<dbReference type="PANTHER" id="PTHR12147">
    <property type="entry name" value="METALLOPEPTIDASE M28 FAMILY MEMBER"/>
    <property type="match status" value="1"/>
</dbReference>
<feature type="chain" id="PRO_5034900500" evidence="1">
    <location>
        <begin position="29"/>
        <end position="640"/>
    </location>
</feature>
<name>A0A7M2WXZ2_9BACT</name>
<dbReference type="SUPFAM" id="SSF52025">
    <property type="entry name" value="PA domain"/>
    <property type="match status" value="1"/>
</dbReference>
<dbReference type="RefSeq" id="WP_206293163.1">
    <property type="nucleotide sequence ID" value="NZ_CP063458.1"/>
</dbReference>
<dbReference type="Gene3D" id="3.40.630.10">
    <property type="entry name" value="Zn peptidases"/>
    <property type="match status" value="1"/>
</dbReference>
<dbReference type="SUPFAM" id="SSF50156">
    <property type="entry name" value="PDZ domain-like"/>
    <property type="match status" value="1"/>
</dbReference>
<evidence type="ECO:0000256" key="1">
    <source>
        <dbReference type="SAM" id="SignalP"/>
    </source>
</evidence>
<proteinExistence type="predicted"/>
<keyword evidence="1" id="KW-0732">Signal</keyword>
<sequence length="640" mass="67968">MPKPTFRRPLRWSIAAASLLLAVAPAGFLRSETPTPPADARPVVSAATRPAVVDIRKTLGFLASPALEGRGSGTAGIDIASGFIAAKFQELGLVPPPGWDNYFQPFTMTTSTTVDPATTLAAGEGVNWAKDLGGKLELTKQFQPLSFSTEGKFDAPVVFVGYGVVDAKYGYDDYAGIDVKGKVVLAMRFEPFDKEGKSAFTGKKDDYSENASIPTKAKLAAEKGAIALVLVNPPNWRNEDDVTPFAKQSQFMRASIPVIQLKQPVAEAILAASKAGTLSEVQKRIDAETKPQSALLKDVKLKGEVVFKRTEKSVRNVAAVLPGKGRNAEEYVIVGAHYDHLGRGGSGSLAPFSKDIHPGADDNASGTTAMLKLAEQIAAAGPQERSVLFIAFTAEELGLIGSDHFVTNPPVPLARVSGMLNLDMVGRIRDGNLQVGGSGTAPSFDKILAEATTDSSLKLNTKSKGGMGPSDHMSFAKKRVPVLFFFSGLHTDYHRPTDTPDKINYEGIEQVVALGEKVIRGMAVMPREEYVAKFDSSGMSIMGSSGSASGGTKVTLGIVPDYSDDSIKGVRITGTTPGSPAEAAGLKDGDIITSWDDTKLNNLMEMMGPLGKGKPGQKVKLKVLRGGKEVELEATLKERK</sequence>
<dbReference type="Pfam" id="PF13180">
    <property type="entry name" value="PDZ_2"/>
    <property type="match status" value="1"/>
</dbReference>
<dbReference type="InterPro" id="IPR003137">
    <property type="entry name" value="PA_domain"/>
</dbReference>
<dbReference type="GO" id="GO:0008235">
    <property type="term" value="F:metalloexopeptidase activity"/>
    <property type="evidence" value="ECO:0007669"/>
    <property type="project" value="InterPro"/>
</dbReference>
<dbReference type="EMBL" id="CP063458">
    <property type="protein sequence ID" value="QOV90092.1"/>
    <property type="molecule type" value="Genomic_DNA"/>
</dbReference>
<dbReference type="SMART" id="SM00228">
    <property type="entry name" value="PDZ"/>
    <property type="match status" value="1"/>
</dbReference>
<dbReference type="Proteomes" id="UP000593765">
    <property type="component" value="Chromosome"/>
</dbReference>
<dbReference type="InterPro" id="IPR007484">
    <property type="entry name" value="Peptidase_M28"/>
</dbReference>
<feature type="domain" description="PDZ" evidence="2">
    <location>
        <begin position="538"/>
        <end position="603"/>
    </location>
</feature>
<accession>A0A7M2WXZ2</accession>
<feature type="signal peptide" evidence="1">
    <location>
        <begin position="1"/>
        <end position="28"/>
    </location>
</feature>
<dbReference type="AlphaFoldDB" id="A0A7M2WXZ2"/>
<organism evidence="3 4">
    <name type="scientific">Humisphaera borealis</name>
    <dbReference type="NCBI Taxonomy" id="2807512"/>
    <lineage>
        <taxon>Bacteria</taxon>
        <taxon>Pseudomonadati</taxon>
        <taxon>Planctomycetota</taxon>
        <taxon>Phycisphaerae</taxon>
        <taxon>Tepidisphaerales</taxon>
        <taxon>Tepidisphaeraceae</taxon>
        <taxon>Humisphaera</taxon>
    </lineage>
</organism>
<reference evidence="3 4" key="1">
    <citation type="submission" date="2020-10" db="EMBL/GenBank/DDBJ databases">
        <title>Wide distribution of Phycisphaera-like planctomycetes from WD2101 soil group in peatlands and genome analysis of the first cultivated representative.</title>
        <authorList>
            <person name="Dedysh S.N."/>
            <person name="Beletsky A.V."/>
            <person name="Ivanova A."/>
            <person name="Kulichevskaya I.S."/>
            <person name="Suzina N.E."/>
            <person name="Philippov D.A."/>
            <person name="Rakitin A.L."/>
            <person name="Mardanov A.V."/>
            <person name="Ravin N.V."/>
        </authorList>
    </citation>
    <scope>NUCLEOTIDE SEQUENCE [LARGE SCALE GENOMIC DNA]</scope>
    <source>
        <strain evidence="3 4">M1803</strain>
    </source>
</reference>
<evidence type="ECO:0000313" key="4">
    <source>
        <dbReference type="Proteomes" id="UP000593765"/>
    </source>
</evidence>
<dbReference type="Gene3D" id="3.50.30.30">
    <property type="match status" value="1"/>
</dbReference>
<dbReference type="PROSITE" id="PS50106">
    <property type="entry name" value="PDZ"/>
    <property type="match status" value="1"/>
</dbReference>
<dbReference type="Pfam" id="PF02225">
    <property type="entry name" value="PA"/>
    <property type="match status" value="1"/>
</dbReference>
<protein>
    <submittedName>
        <fullName evidence="3">M20/M25/M40 family metallo-hydrolase</fullName>
    </submittedName>
</protein>